<evidence type="ECO:0000256" key="1">
    <source>
        <dbReference type="ARBA" id="ARBA00001966"/>
    </source>
</evidence>
<dbReference type="PROSITE" id="PS01087">
    <property type="entry name" value="RADICAL_ACTIVATING"/>
    <property type="match status" value="1"/>
</dbReference>
<name>A0A855X228_9BACT</name>
<dbReference type="GO" id="GO:0016491">
    <property type="term" value="F:oxidoreductase activity"/>
    <property type="evidence" value="ECO:0007669"/>
    <property type="project" value="UniProtKB-KW"/>
</dbReference>
<dbReference type="NCBIfam" id="TIGR02494">
    <property type="entry name" value="PFLE_PFLC"/>
    <property type="match status" value="1"/>
</dbReference>
<protein>
    <submittedName>
        <fullName evidence="10">Glycyl-radical enzyme activating protein</fullName>
    </submittedName>
</protein>
<evidence type="ECO:0000313" key="11">
    <source>
        <dbReference type="Proteomes" id="UP000250918"/>
    </source>
</evidence>
<dbReference type="PIRSF" id="PIRSF000371">
    <property type="entry name" value="PFL_act_enz"/>
    <property type="match status" value="1"/>
</dbReference>
<evidence type="ECO:0000256" key="8">
    <source>
        <dbReference type="ARBA" id="ARBA00023014"/>
    </source>
</evidence>
<dbReference type="SUPFAM" id="SSF102114">
    <property type="entry name" value="Radical SAM enzymes"/>
    <property type="match status" value="1"/>
</dbReference>
<gene>
    <name evidence="10" type="ORF">C3F09_12765</name>
</gene>
<dbReference type="InterPro" id="IPR034457">
    <property type="entry name" value="Organic_radical-activating"/>
</dbReference>
<evidence type="ECO:0000256" key="3">
    <source>
        <dbReference type="ARBA" id="ARBA00022485"/>
    </source>
</evidence>
<sequence>MAVSGIIFDIRRFCLHDGPGIRTTVFFKGCPLDCCWCHNPEARVPYPESFILNRDTNPALTGPRQTQIGYEADVDSVVAELVRDVPFYDQSGGGVTFSGGEPTAQPDFLEALLRACKTSGLHTAVDTCGYVSFEVFERICGLTDLFLFDLKLMDSAAHREFTGVPNDLILDNLRKLSPLARDLWIRVPLVPGITDTEENLDAIAEFIKPLPAVHRISLLPYNKLGEDKIARYQLTRRNLNQTPQTRPELTRKAERFGALGIEVMIGG</sequence>
<evidence type="ECO:0000256" key="4">
    <source>
        <dbReference type="ARBA" id="ARBA00022691"/>
    </source>
</evidence>
<dbReference type="InterPro" id="IPR007197">
    <property type="entry name" value="rSAM"/>
</dbReference>
<dbReference type="CDD" id="cd01335">
    <property type="entry name" value="Radical_SAM"/>
    <property type="match status" value="1"/>
</dbReference>
<comment type="caution">
    <text evidence="10">The sequence shown here is derived from an EMBL/GenBank/DDBJ whole genome shotgun (WGS) entry which is preliminary data.</text>
</comment>
<dbReference type="AlphaFoldDB" id="A0A855X228"/>
<keyword evidence="7" id="KW-0408">Iron</keyword>
<dbReference type="InterPro" id="IPR012839">
    <property type="entry name" value="Organic_radical_activase"/>
</dbReference>
<keyword evidence="3" id="KW-0004">4Fe-4S</keyword>
<dbReference type="GO" id="GO:0051539">
    <property type="term" value="F:4 iron, 4 sulfur cluster binding"/>
    <property type="evidence" value="ECO:0007669"/>
    <property type="project" value="UniProtKB-KW"/>
</dbReference>
<dbReference type="InterPro" id="IPR001989">
    <property type="entry name" value="Radical_activat_CS"/>
</dbReference>
<comment type="cofactor">
    <cofactor evidence="1">
        <name>[4Fe-4S] cluster</name>
        <dbReference type="ChEBI" id="CHEBI:49883"/>
    </cofactor>
</comment>
<keyword evidence="8" id="KW-0411">Iron-sulfur</keyword>
<dbReference type="GO" id="GO:0046872">
    <property type="term" value="F:metal ion binding"/>
    <property type="evidence" value="ECO:0007669"/>
    <property type="project" value="UniProtKB-KW"/>
</dbReference>
<keyword evidence="4" id="KW-0949">S-adenosyl-L-methionine</keyword>
<evidence type="ECO:0000256" key="7">
    <source>
        <dbReference type="ARBA" id="ARBA00023004"/>
    </source>
</evidence>
<evidence type="ECO:0000256" key="5">
    <source>
        <dbReference type="ARBA" id="ARBA00022723"/>
    </source>
</evidence>
<keyword evidence="6" id="KW-0560">Oxidoreductase</keyword>
<dbReference type="Pfam" id="PF04055">
    <property type="entry name" value="Radical_SAM"/>
    <property type="match status" value="1"/>
</dbReference>
<dbReference type="PANTHER" id="PTHR30352">
    <property type="entry name" value="PYRUVATE FORMATE-LYASE-ACTIVATING ENZYME"/>
    <property type="match status" value="1"/>
</dbReference>
<dbReference type="InterPro" id="IPR058240">
    <property type="entry name" value="rSAM_sf"/>
</dbReference>
<organism evidence="10 11">
    <name type="scientific">candidate division GN15 bacterium</name>
    <dbReference type="NCBI Taxonomy" id="2072418"/>
    <lineage>
        <taxon>Bacteria</taxon>
        <taxon>candidate division GN15</taxon>
    </lineage>
</organism>
<reference evidence="10 11" key="1">
    <citation type="journal article" date="2018" name="ISME J.">
        <title>A methanotrophic archaeon couples anaerobic oxidation of methane to Fe(III) reduction.</title>
        <authorList>
            <person name="Cai C."/>
            <person name="Leu A.O."/>
            <person name="Xie G.J."/>
            <person name="Guo J."/>
            <person name="Feng Y."/>
            <person name="Zhao J.X."/>
            <person name="Tyson G.W."/>
            <person name="Yuan Z."/>
            <person name="Hu S."/>
        </authorList>
    </citation>
    <scope>NUCLEOTIDE SEQUENCE [LARGE SCALE GENOMIC DNA]</scope>
    <source>
        <strain evidence="10">FeB_12</strain>
    </source>
</reference>
<dbReference type="InterPro" id="IPR013785">
    <property type="entry name" value="Aldolase_TIM"/>
</dbReference>
<dbReference type="Proteomes" id="UP000250918">
    <property type="component" value="Unassembled WGS sequence"/>
</dbReference>
<dbReference type="Gene3D" id="3.20.20.70">
    <property type="entry name" value="Aldolase class I"/>
    <property type="match status" value="1"/>
</dbReference>
<dbReference type="SFLD" id="SFLDS00029">
    <property type="entry name" value="Radical_SAM"/>
    <property type="match status" value="1"/>
</dbReference>
<keyword evidence="5" id="KW-0479">Metal-binding</keyword>
<dbReference type="PROSITE" id="PS51918">
    <property type="entry name" value="RADICAL_SAM"/>
    <property type="match status" value="1"/>
</dbReference>
<evidence type="ECO:0000256" key="6">
    <source>
        <dbReference type="ARBA" id="ARBA00023002"/>
    </source>
</evidence>
<dbReference type="EMBL" id="PQAP01000230">
    <property type="protein sequence ID" value="PWB67826.1"/>
    <property type="molecule type" value="Genomic_DNA"/>
</dbReference>
<feature type="domain" description="Radical SAM core" evidence="9">
    <location>
        <begin position="16"/>
        <end position="252"/>
    </location>
</feature>
<evidence type="ECO:0000259" key="9">
    <source>
        <dbReference type="PROSITE" id="PS51918"/>
    </source>
</evidence>
<evidence type="ECO:0000256" key="2">
    <source>
        <dbReference type="ARBA" id="ARBA00009777"/>
    </source>
</evidence>
<accession>A0A855X228</accession>
<dbReference type="PANTHER" id="PTHR30352:SF4">
    <property type="entry name" value="PYRUVATE FORMATE-LYASE 2-ACTIVATING ENZYME"/>
    <property type="match status" value="1"/>
</dbReference>
<dbReference type="SFLD" id="SFLDG01066">
    <property type="entry name" value="organic_radical-activating_enz"/>
    <property type="match status" value="1"/>
</dbReference>
<evidence type="ECO:0000313" key="10">
    <source>
        <dbReference type="EMBL" id="PWB67826.1"/>
    </source>
</evidence>
<comment type="similarity">
    <text evidence="2">Belongs to the organic radical-activating enzymes family.</text>
</comment>
<proteinExistence type="inferred from homology"/>